<evidence type="ECO:0000313" key="7">
    <source>
        <dbReference type="EMBL" id="MBB4868203.1"/>
    </source>
</evidence>
<evidence type="ECO:0000259" key="6">
    <source>
        <dbReference type="PROSITE" id="PS50173"/>
    </source>
</evidence>
<dbReference type="Gene3D" id="3.40.1170.60">
    <property type="match status" value="1"/>
</dbReference>
<keyword evidence="4" id="KW-0234">DNA repair</keyword>
<sequence length="389" mass="43166">MVSRNDEAKRLGIKMGTPVFELRELVRRKQVTVFSSNYELYQSLSNRVMAILEEQAPRIFVYSIDEAFADISGVPNPEDWGRSVQQQILRRVGLPVGVGIAPTKTLAKIANWAAKRWKAKTGCVVDLRDRDRQQKLLQYAPAGEVWGIGPRLSKRLAEEFQVKTAWQLANTDPKHLRRHFNVNVERTARELLGMACFPFVDGGPVRKEMIISSRSFGEKVYALEDLQAAVAGFVGIAAAKLRAQGSLANCLQVFARTSPFSAGDQYSGTRILAMPYPADDTRDLLRAALTGLEALYRPGYAYAKAGIVLSQFAERGAITGDLFAPQPRPNSQRLMAVMDAINIKQGRGAIRLGRQQPVGCWTMKRELLTPAYTTSWRGLAKADCQAPSH</sequence>
<evidence type="ECO:0000313" key="8">
    <source>
        <dbReference type="Proteomes" id="UP000566995"/>
    </source>
</evidence>
<dbReference type="Pfam" id="PF00817">
    <property type="entry name" value="IMS"/>
    <property type="match status" value="1"/>
</dbReference>
<dbReference type="CDD" id="cd01700">
    <property type="entry name" value="PolY_Pol_V_umuC"/>
    <property type="match status" value="1"/>
</dbReference>
<dbReference type="Proteomes" id="UP000566995">
    <property type="component" value="Unassembled WGS sequence"/>
</dbReference>
<evidence type="ECO:0000256" key="5">
    <source>
        <dbReference type="ARBA" id="ARBA00023236"/>
    </source>
</evidence>
<dbReference type="GO" id="GO:0003887">
    <property type="term" value="F:DNA-directed DNA polymerase activity"/>
    <property type="evidence" value="ECO:0007669"/>
    <property type="project" value="TreeGrafter"/>
</dbReference>
<accession>A0A7W7KTU4</accession>
<organism evidence="7 8">
    <name type="scientific">Pseudomonas nitroreducens</name>
    <dbReference type="NCBI Taxonomy" id="46680"/>
    <lineage>
        <taxon>Bacteria</taxon>
        <taxon>Pseudomonadati</taxon>
        <taxon>Pseudomonadota</taxon>
        <taxon>Gammaproteobacteria</taxon>
        <taxon>Pseudomonadales</taxon>
        <taxon>Pseudomonadaceae</taxon>
        <taxon>Pseudomonas</taxon>
    </lineage>
</organism>
<protein>
    <submittedName>
        <fullName evidence="7">DNA polymerase V</fullName>
    </submittedName>
</protein>
<dbReference type="InterPro" id="IPR001126">
    <property type="entry name" value="UmuC"/>
</dbReference>
<gene>
    <name evidence="7" type="ORF">HNP46_007123</name>
</gene>
<dbReference type="InterPro" id="IPR025188">
    <property type="entry name" value="DUF4113"/>
</dbReference>
<dbReference type="Pfam" id="PF11799">
    <property type="entry name" value="IMS_C"/>
    <property type="match status" value="1"/>
</dbReference>
<evidence type="ECO:0000256" key="1">
    <source>
        <dbReference type="ARBA" id="ARBA00010945"/>
    </source>
</evidence>
<dbReference type="GO" id="GO:0009432">
    <property type="term" value="P:SOS response"/>
    <property type="evidence" value="ECO:0007669"/>
    <property type="project" value="UniProtKB-KW"/>
</dbReference>
<reference evidence="7 8" key="1">
    <citation type="submission" date="2020-08" db="EMBL/GenBank/DDBJ databases">
        <title>Functional genomics of gut bacteria from endangered species of beetles.</title>
        <authorList>
            <person name="Carlos-Shanley C."/>
        </authorList>
    </citation>
    <scope>NUCLEOTIDE SEQUENCE [LARGE SCALE GENOMIC DNA]</scope>
    <source>
        <strain evidence="7 8">S00179</strain>
    </source>
</reference>
<dbReference type="GO" id="GO:0003684">
    <property type="term" value="F:damaged DNA binding"/>
    <property type="evidence" value="ECO:0007669"/>
    <property type="project" value="InterPro"/>
</dbReference>
<comment type="similarity">
    <text evidence="1">Belongs to the DNA polymerase type-Y family.</text>
</comment>
<evidence type="ECO:0000256" key="4">
    <source>
        <dbReference type="ARBA" id="ARBA00023204"/>
    </source>
</evidence>
<feature type="domain" description="UmuC" evidence="6">
    <location>
        <begin position="1"/>
        <end position="149"/>
    </location>
</feature>
<dbReference type="RefSeq" id="WP_184598831.1">
    <property type="nucleotide sequence ID" value="NZ_JACHLI010000063.1"/>
</dbReference>
<dbReference type="GO" id="GO:0005829">
    <property type="term" value="C:cytosol"/>
    <property type="evidence" value="ECO:0007669"/>
    <property type="project" value="TreeGrafter"/>
</dbReference>
<dbReference type="InterPro" id="IPR017961">
    <property type="entry name" value="DNA_pol_Y-fam_little_finger"/>
</dbReference>
<dbReference type="Gene3D" id="1.10.150.20">
    <property type="entry name" value="5' to 3' exonuclease, C-terminal subdomain"/>
    <property type="match status" value="1"/>
</dbReference>
<dbReference type="PANTHER" id="PTHR11076">
    <property type="entry name" value="DNA REPAIR POLYMERASE UMUC / TRANSFERASE FAMILY MEMBER"/>
    <property type="match status" value="1"/>
</dbReference>
<dbReference type="EMBL" id="JACHLI010000063">
    <property type="protein sequence ID" value="MBB4868203.1"/>
    <property type="molecule type" value="Genomic_DNA"/>
</dbReference>
<dbReference type="AlphaFoldDB" id="A0A7W7KTU4"/>
<proteinExistence type="inferred from homology"/>
<dbReference type="SUPFAM" id="SSF56672">
    <property type="entry name" value="DNA/RNA polymerases"/>
    <property type="match status" value="1"/>
</dbReference>
<keyword evidence="5" id="KW-0742">SOS response</keyword>
<dbReference type="PROSITE" id="PS50173">
    <property type="entry name" value="UMUC"/>
    <property type="match status" value="1"/>
</dbReference>
<dbReference type="GO" id="GO:0042276">
    <property type="term" value="P:error-prone translesion synthesis"/>
    <property type="evidence" value="ECO:0007669"/>
    <property type="project" value="TreeGrafter"/>
</dbReference>
<dbReference type="PANTHER" id="PTHR11076:SF34">
    <property type="entry name" value="PROTEIN UMUC"/>
    <property type="match status" value="1"/>
</dbReference>
<dbReference type="InterPro" id="IPR043128">
    <property type="entry name" value="Rev_trsase/Diguanyl_cyclase"/>
</dbReference>
<keyword evidence="2" id="KW-0227">DNA damage</keyword>
<evidence type="ECO:0000256" key="2">
    <source>
        <dbReference type="ARBA" id="ARBA00022763"/>
    </source>
</evidence>
<dbReference type="InterPro" id="IPR050116">
    <property type="entry name" value="DNA_polymerase-Y"/>
</dbReference>
<dbReference type="Pfam" id="PF13438">
    <property type="entry name" value="DUF4113"/>
    <property type="match status" value="1"/>
</dbReference>
<comment type="caution">
    <text evidence="7">The sequence shown here is derived from an EMBL/GenBank/DDBJ whole genome shotgun (WGS) entry which is preliminary data.</text>
</comment>
<evidence type="ECO:0000256" key="3">
    <source>
        <dbReference type="ARBA" id="ARBA00023199"/>
    </source>
</evidence>
<keyword evidence="3" id="KW-0741">SOS mutagenesis</keyword>
<name>A0A7W7KTU4_PSENT</name>
<dbReference type="InterPro" id="IPR043502">
    <property type="entry name" value="DNA/RNA_pol_sf"/>
</dbReference>
<dbReference type="GO" id="GO:0006281">
    <property type="term" value="P:DNA repair"/>
    <property type="evidence" value="ECO:0007669"/>
    <property type="project" value="UniProtKB-KW"/>
</dbReference>
<dbReference type="Gene3D" id="3.30.70.270">
    <property type="match status" value="1"/>
</dbReference>